<reference evidence="2" key="1">
    <citation type="submission" date="2015-07" db="EMBL/GenBank/DDBJ databases">
        <title>Adaptation to a free-living lifestyle via gene acquisitions in the diplomonad Trepomonas sp. PC1.</title>
        <authorList>
            <person name="Xu F."/>
            <person name="Jerlstrom-Hultqvist J."/>
            <person name="Kolisko M."/>
            <person name="Simpson A.G.B."/>
            <person name="Roger A.J."/>
            <person name="Svard S.G."/>
            <person name="Andersson J.O."/>
        </authorList>
    </citation>
    <scope>NUCLEOTIDE SEQUENCE</scope>
    <source>
        <strain evidence="2">PC1</strain>
    </source>
</reference>
<evidence type="ECO:0000313" key="2">
    <source>
        <dbReference type="EMBL" id="JAP89580.1"/>
    </source>
</evidence>
<evidence type="ECO:0008006" key="3">
    <source>
        <dbReference type="Google" id="ProtNLM"/>
    </source>
</evidence>
<feature type="compositionally biased region" description="Polar residues" evidence="1">
    <location>
        <begin position="257"/>
        <end position="269"/>
    </location>
</feature>
<feature type="region of interest" description="Disordered" evidence="1">
    <location>
        <begin position="250"/>
        <end position="298"/>
    </location>
</feature>
<gene>
    <name evidence="2" type="ORF">TPC1_30925</name>
</gene>
<proteinExistence type="predicted"/>
<accession>A0A146JXV4</accession>
<evidence type="ECO:0000256" key="1">
    <source>
        <dbReference type="SAM" id="MobiDB-lite"/>
    </source>
</evidence>
<protein>
    <recommendedName>
        <fullName evidence="3">EF-hand domain-containing protein</fullName>
    </recommendedName>
</protein>
<feature type="compositionally biased region" description="Polar residues" evidence="1">
    <location>
        <begin position="277"/>
        <end position="298"/>
    </location>
</feature>
<sequence>PQMVSAPNVSTDSIIVQTETKEEQFKHFILLLRELNEIIVIDAYNELPPIKLNLSEVVQLVPDMFDENYLLQLINFLKRESINQVELLFHLCNPVNGLIDTVILKEVLKNFKVLTQFEPTAKIDMEFLLQQRIYLIQQTKNAFNQFFDQFSQQKLKKYNESIQKSTLQMQITQLELLKQMEIAKTKQLKDKLDRLANRVGEKKNEREIDENLKVQTVKAQSVKTGYIKATETDVQFPELSALRASKKIEVVKGGKNSPRSTDAQKSMSVKNEADPQPVTQIQLTESQEQSESNEPIPQSSLLVESFEQKPKTILKTPSQQQIQTVKQIFKLKPRFLPIQTANECINKAGYQTGPQLTELTAKYLELKTKQLNEHDVCMMLYVMLNKQLIDQQYFKQFILLDKDMDGLINLRDIGGEVDEPITYDEYLELVRSI</sequence>
<dbReference type="EMBL" id="GDID01007026">
    <property type="protein sequence ID" value="JAP89580.1"/>
    <property type="molecule type" value="Transcribed_RNA"/>
</dbReference>
<name>A0A146JXV4_9EUKA</name>
<feature type="non-terminal residue" evidence="2">
    <location>
        <position position="1"/>
    </location>
</feature>
<dbReference type="AlphaFoldDB" id="A0A146JXV4"/>
<organism evidence="2">
    <name type="scientific">Trepomonas sp. PC1</name>
    <dbReference type="NCBI Taxonomy" id="1076344"/>
    <lineage>
        <taxon>Eukaryota</taxon>
        <taxon>Metamonada</taxon>
        <taxon>Diplomonadida</taxon>
        <taxon>Hexamitidae</taxon>
        <taxon>Hexamitinae</taxon>
        <taxon>Trepomonas</taxon>
    </lineage>
</organism>
<dbReference type="SUPFAM" id="SSF47473">
    <property type="entry name" value="EF-hand"/>
    <property type="match status" value="1"/>
</dbReference>
<dbReference type="InterPro" id="IPR011992">
    <property type="entry name" value="EF-hand-dom_pair"/>
</dbReference>